<feature type="region of interest" description="Disordered" evidence="1">
    <location>
        <begin position="1"/>
        <end position="21"/>
    </location>
</feature>
<gene>
    <name evidence="2" type="ORF">E2562_013540</name>
</gene>
<evidence type="ECO:0000313" key="2">
    <source>
        <dbReference type="EMBL" id="KAF0906960.1"/>
    </source>
</evidence>
<feature type="compositionally biased region" description="Low complexity" evidence="1">
    <location>
        <begin position="35"/>
        <end position="49"/>
    </location>
</feature>
<proteinExistence type="predicted"/>
<name>A0A6G1D3F8_9ORYZ</name>
<reference evidence="2 3" key="1">
    <citation type="submission" date="2019-11" db="EMBL/GenBank/DDBJ databases">
        <title>Whole genome sequence of Oryza granulata.</title>
        <authorList>
            <person name="Li W."/>
        </authorList>
    </citation>
    <scope>NUCLEOTIDE SEQUENCE [LARGE SCALE GENOMIC DNA]</scope>
    <source>
        <strain evidence="3">cv. Menghai</strain>
        <tissue evidence="2">Leaf</tissue>
    </source>
</reference>
<protein>
    <submittedName>
        <fullName evidence="2">Uncharacterized protein</fullName>
    </submittedName>
</protein>
<comment type="caution">
    <text evidence="2">The sequence shown here is derived from an EMBL/GenBank/DDBJ whole genome shotgun (WGS) entry which is preliminary data.</text>
</comment>
<dbReference type="Proteomes" id="UP000479710">
    <property type="component" value="Unassembled WGS sequence"/>
</dbReference>
<accession>A0A6G1D3F8</accession>
<feature type="non-terminal residue" evidence="2">
    <location>
        <position position="1"/>
    </location>
</feature>
<keyword evidence="3" id="KW-1185">Reference proteome</keyword>
<organism evidence="2 3">
    <name type="scientific">Oryza meyeriana var. granulata</name>
    <dbReference type="NCBI Taxonomy" id="110450"/>
    <lineage>
        <taxon>Eukaryota</taxon>
        <taxon>Viridiplantae</taxon>
        <taxon>Streptophyta</taxon>
        <taxon>Embryophyta</taxon>
        <taxon>Tracheophyta</taxon>
        <taxon>Spermatophyta</taxon>
        <taxon>Magnoliopsida</taxon>
        <taxon>Liliopsida</taxon>
        <taxon>Poales</taxon>
        <taxon>Poaceae</taxon>
        <taxon>BOP clade</taxon>
        <taxon>Oryzoideae</taxon>
        <taxon>Oryzeae</taxon>
        <taxon>Oryzinae</taxon>
        <taxon>Oryza</taxon>
        <taxon>Oryza meyeriana</taxon>
    </lineage>
</organism>
<dbReference type="AlphaFoldDB" id="A0A6G1D3F8"/>
<evidence type="ECO:0000313" key="3">
    <source>
        <dbReference type="Proteomes" id="UP000479710"/>
    </source>
</evidence>
<sequence length="83" mass="8376">GTDDGRFCGDGLRPAPDSNKEGDVQWMMRLRVARGSASAEDAADKAAGSAEDHAPGEPGEVVCMEEDAEAEAAGAAVGAVVCL</sequence>
<dbReference type="EMBL" id="SPHZ02000007">
    <property type="protein sequence ID" value="KAF0906960.1"/>
    <property type="molecule type" value="Genomic_DNA"/>
</dbReference>
<feature type="region of interest" description="Disordered" evidence="1">
    <location>
        <begin position="35"/>
        <end position="58"/>
    </location>
</feature>
<evidence type="ECO:0000256" key="1">
    <source>
        <dbReference type="SAM" id="MobiDB-lite"/>
    </source>
</evidence>